<dbReference type="PANTHER" id="PTHR43673:SF2">
    <property type="entry name" value="NITROREDUCTASE"/>
    <property type="match status" value="1"/>
</dbReference>
<sequence>MPETLPDVLNVIRTRTVLRNYAPGSIDDELVDRMLECMLAAPTASNKQAWSFVVVRDPANVRLLRAFSPGIIGTPSFVVVACIDRRLTAGLTGEISRKIYETSKLCVAMAVENLLLSAHALGFGGCPVSSFREEVLRELLGLPEPLEPVLLVPVGIPAQPPTPSDRRDKNEVISYEVWGNRAAEPLA</sequence>
<feature type="domain" description="Nitroreductase" evidence="6">
    <location>
        <begin position="95"/>
        <end position="155"/>
    </location>
</feature>
<keyword evidence="4" id="KW-0288">FMN</keyword>
<feature type="domain" description="Nitroreductase" evidence="6">
    <location>
        <begin position="12"/>
        <end position="61"/>
    </location>
</feature>
<comment type="cofactor">
    <cofactor evidence="1">
        <name>FMN</name>
        <dbReference type="ChEBI" id="CHEBI:58210"/>
    </cofactor>
</comment>
<evidence type="ECO:0000313" key="7">
    <source>
        <dbReference type="EMBL" id="GAA0393537.1"/>
    </source>
</evidence>
<dbReference type="Gene3D" id="3.40.109.10">
    <property type="entry name" value="NADH Oxidase"/>
    <property type="match status" value="1"/>
</dbReference>
<comment type="similarity">
    <text evidence="2">Belongs to the nitroreductase family.</text>
</comment>
<reference evidence="7 8" key="1">
    <citation type="journal article" date="2019" name="Int. J. Syst. Evol. Microbiol.">
        <title>The Global Catalogue of Microorganisms (GCM) 10K type strain sequencing project: providing services to taxonomists for standard genome sequencing and annotation.</title>
        <authorList>
            <consortium name="The Broad Institute Genomics Platform"/>
            <consortium name="The Broad Institute Genome Sequencing Center for Infectious Disease"/>
            <person name="Wu L."/>
            <person name="Ma J."/>
        </authorList>
    </citation>
    <scope>NUCLEOTIDE SEQUENCE [LARGE SCALE GENOMIC DNA]</scope>
    <source>
        <strain evidence="7 8">JCM 4788</strain>
    </source>
</reference>
<gene>
    <name evidence="7" type="ORF">GCM10010357_12940</name>
</gene>
<keyword evidence="3" id="KW-0285">Flavoprotein</keyword>
<evidence type="ECO:0000256" key="4">
    <source>
        <dbReference type="ARBA" id="ARBA00022643"/>
    </source>
</evidence>
<dbReference type="Pfam" id="PF00881">
    <property type="entry name" value="Nitroreductase"/>
    <property type="match status" value="2"/>
</dbReference>
<dbReference type="InterPro" id="IPR029479">
    <property type="entry name" value="Nitroreductase"/>
</dbReference>
<dbReference type="PANTHER" id="PTHR43673">
    <property type="entry name" value="NAD(P)H NITROREDUCTASE YDGI-RELATED"/>
    <property type="match status" value="1"/>
</dbReference>
<comment type="caution">
    <text evidence="7">The sequence shown here is derived from an EMBL/GenBank/DDBJ whole genome shotgun (WGS) entry which is preliminary data.</text>
</comment>
<evidence type="ECO:0000313" key="8">
    <source>
        <dbReference type="Proteomes" id="UP001500879"/>
    </source>
</evidence>
<evidence type="ECO:0000256" key="5">
    <source>
        <dbReference type="ARBA" id="ARBA00023002"/>
    </source>
</evidence>
<evidence type="ECO:0000256" key="1">
    <source>
        <dbReference type="ARBA" id="ARBA00001917"/>
    </source>
</evidence>
<proteinExistence type="inferred from homology"/>
<dbReference type="Proteomes" id="UP001500879">
    <property type="component" value="Unassembled WGS sequence"/>
</dbReference>
<accession>A0ABN0YF90</accession>
<protein>
    <submittedName>
        <fullName evidence="7">Nitroreductase family protein</fullName>
    </submittedName>
</protein>
<dbReference type="SUPFAM" id="SSF55469">
    <property type="entry name" value="FMN-dependent nitroreductase-like"/>
    <property type="match status" value="1"/>
</dbReference>
<dbReference type="EMBL" id="BAAABX010000010">
    <property type="protein sequence ID" value="GAA0393537.1"/>
    <property type="molecule type" value="Genomic_DNA"/>
</dbReference>
<evidence type="ECO:0000259" key="6">
    <source>
        <dbReference type="Pfam" id="PF00881"/>
    </source>
</evidence>
<keyword evidence="5" id="KW-0560">Oxidoreductase</keyword>
<evidence type="ECO:0000256" key="2">
    <source>
        <dbReference type="ARBA" id="ARBA00007118"/>
    </source>
</evidence>
<keyword evidence="8" id="KW-1185">Reference proteome</keyword>
<organism evidence="7 8">
    <name type="scientific">Streptomyces luteireticuli</name>
    <dbReference type="NCBI Taxonomy" id="173858"/>
    <lineage>
        <taxon>Bacteria</taxon>
        <taxon>Bacillati</taxon>
        <taxon>Actinomycetota</taxon>
        <taxon>Actinomycetes</taxon>
        <taxon>Kitasatosporales</taxon>
        <taxon>Streptomycetaceae</taxon>
        <taxon>Streptomyces</taxon>
    </lineage>
</organism>
<evidence type="ECO:0000256" key="3">
    <source>
        <dbReference type="ARBA" id="ARBA00022630"/>
    </source>
</evidence>
<name>A0ABN0YF90_9ACTN</name>
<dbReference type="InterPro" id="IPR000415">
    <property type="entry name" value="Nitroreductase-like"/>
</dbReference>